<dbReference type="SUPFAM" id="SSF56645">
    <property type="entry name" value="Acyl-CoA dehydrogenase NM domain-like"/>
    <property type="match status" value="1"/>
</dbReference>
<comment type="caution">
    <text evidence="10">The sequence shown here is derived from an EMBL/GenBank/DDBJ whole genome shotgun (WGS) entry which is preliminary data.</text>
</comment>
<gene>
    <name evidence="10" type="ORF">I7I52_04142</name>
</gene>
<dbReference type="InterPro" id="IPR009075">
    <property type="entry name" value="AcylCo_DH/oxidase_C"/>
</dbReference>
<evidence type="ECO:0000256" key="2">
    <source>
        <dbReference type="ARBA" id="ARBA00009347"/>
    </source>
</evidence>
<evidence type="ECO:0000256" key="4">
    <source>
        <dbReference type="ARBA" id="ARBA00022827"/>
    </source>
</evidence>
<dbReference type="FunFam" id="1.20.140.10:FF:000012">
    <property type="entry name" value="Acyl-CoA dehydrogenase fadE12"/>
    <property type="match status" value="1"/>
</dbReference>
<dbReference type="InterPro" id="IPR009100">
    <property type="entry name" value="AcylCoA_DH/oxidase_NM_dom_sf"/>
</dbReference>
<sequence length="334" mass="36831">MPTKYGGSRLGISEAAVMMQIISESGAGMAGASSVPMNIFGLEPVVKFGNAEQKRRFLIPLVQGRERACFGVTEPNTGLDTLKLRSMATRNGEHYILKGSKIWISAAQHAERILILVRTTPLDKVTKPSQGLSLFYTDLDRSQVDVSEIPKMGRAAVDSNTLFFENWNVPAADMIGEENNGFKMIIHDMNAERILIAAEALGLGYAALRRAAKYANERQVFGRPIGQSQGIQHPLADSWMNLEAARLMVYQAARMYDAGYTSGEYANATKYLAAEAAFRACERAVMSHGGMGYAGEYHVERYLREAFIPRIAPVSREMICSYIGERVLGLPKSY</sequence>
<evidence type="ECO:0000256" key="1">
    <source>
        <dbReference type="ARBA" id="ARBA00001974"/>
    </source>
</evidence>
<evidence type="ECO:0000256" key="6">
    <source>
        <dbReference type="RuleBase" id="RU362125"/>
    </source>
</evidence>
<dbReference type="Pfam" id="PF02771">
    <property type="entry name" value="Acyl-CoA_dh_N"/>
    <property type="match status" value="1"/>
</dbReference>
<dbReference type="Proteomes" id="UP000670092">
    <property type="component" value="Unassembled WGS sequence"/>
</dbReference>
<feature type="domain" description="Acyl-CoA dehydrogenase/oxidase N-terminal" evidence="9">
    <location>
        <begin position="1"/>
        <end position="64"/>
    </location>
</feature>
<dbReference type="PANTHER" id="PTHR48083:SF1">
    <property type="entry name" value="DEHYDROGENASE, PUTATIVE (AFU_ORTHOLOGUE AFUA_7G06510)-RELATED"/>
    <property type="match status" value="1"/>
</dbReference>
<dbReference type="InterPro" id="IPR006091">
    <property type="entry name" value="Acyl-CoA_Oxase/DH_mid-dom"/>
</dbReference>
<dbReference type="PANTHER" id="PTHR48083">
    <property type="entry name" value="MEDIUM-CHAIN SPECIFIC ACYL-COA DEHYDROGENASE, MITOCHONDRIAL-RELATED"/>
    <property type="match status" value="1"/>
</dbReference>
<dbReference type="InterPro" id="IPR050741">
    <property type="entry name" value="Acyl-CoA_dehydrogenase"/>
</dbReference>
<feature type="domain" description="Acyl-CoA oxidase/dehydrogenase middle" evidence="8">
    <location>
        <begin position="69"/>
        <end position="166"/>
    </location>
</feature>
<keyword evidence="4 6" id="KW-0274">FAD</keyword>
<organism evidence="10 11">
    <name type="scientific">Ajellomyces capsulatus</name>
    <name type="common">Darling's disease fungus</name>
    <name type="synonym">Histoplasma capsulatum</name>
    <dbReference type="NCBI Taxonomy" id="5037"/>
    <lineage>
        <taxon>Eukaryota</taxon>
        <taxon>Fungi</taxon>
        <taxon>Dikarya</taxon>
        <taxon>Ascomycota</taxon>
        <taxon>Pezizomycotina</taxon>
        <taxon>Eurotiomycetes</taxon>
        <taxon>Eurotiomycetidae</taxon>
        <taxon>Onygenales</taxon>
        <taxon>Ajellomycetaceae</taxon>
        <taxon>Histoplasma</taxon>
    </lineage>
</organism>
<dbReference type="InterPro" id="IPR037069">
    <property type="entry name" value="AcylCoA_DH/ox_N_sf"/>
</dbReference>
<evidence type="ECO:0000259" key="8">
    <source>
        <dbReference type="Pfam" id="PF02770"/>
    </source>
</evidence>
<dbReference type="Gene3D" id="1.20.140.10">
    <property type="entry name" value="Butyryl-CoA Dehydrogenase, subunit A, domain 3"/>
    <property type="match status" value="1"/>
</dbReference>
<evidence type="ECO:0000256" key="5">
    <source>
        <dbReference type="ARBA" id="ARBA00023002"/>
    </source>
</evidence>
<dbReference type="InterPro" id="IPR013786">
    <property type="entry name" value="AcylCoA_DH/ox_N"/>
</dbReference>
<dbReference type="GO" id="GO:0033539">
    <property type="term" value="P:fatty acid beta-oxidation using acyl-CoA dehydrogenase"/>
    <property type="evidence" value="ECO:0007669"/>
    <property type="project" value="TreeGrafter"/>
</dbReference>
<dbReference type="EMBL" id="JAEVHI010000001">
    <property type="protein sequence ID" value="KAG5305469.1"/>
    <property type="molecule type" value="Genomic_DNA"/>
</dbReference>
<name>A0A8H7Z7F0_AJECA</name>
<dbReference type="AlphaFoldDB" id="A0A8H7Z7F0"/>
<dbReference type="OrthoDB" id="435240at2759"/>
<dbReference type="GO" id="GO:0003995">
    <property type="term" value="F:acyl-CoA dehydrogenase activity"/>
    <property type="evidence" value="ECO:0007669"/>
    <property type="project" value="TreeGrafter"/>
</dbReference>
<accession>A0A8H7Z7F0</accession>
<dbReference type="SUPFAM" id="SSF47203">
    <property type="entry name" value="Acyl-CoA dehydrogenase C-terminal domain-like"/>
    <property type="match status" value="1"/>
</dbReference>
<comment type="similarity">
    <text evidence="2 6">Belongs to the acyl-CoA dehydrogenase family.</text>
</comment>
<dbReference type="Pfam" id="PF00441">
    <property type="entry name" value="Acyl-CoA_dh_1"/>
    <property type="match status" value="1"/>
</dbReference>
<protein>
    <submittedName>
        <fullName evidence="10">Acyl-CoA dehydrogenase</fullName>
    </submittedName>
</protein>
<dbReference type="Pfam" id="PF02770">
    <property type="entry name" value="Acyl-CoA_dh_M"/>
    <property type="match status" value="1"/>
</dbReference>
<dbReference type="VEuPathDB" id="FungiDB:I7I52_04142"/>
<reference evidence="10 11" key="1">
    <citation type="submission" date="2021-01" db="EMBL/GenBank/DDBJ databases">
        <title>Chromosome-level genome assembly of a human fungal pathogen reveals clustering of transcriptionally co-regulated genes.</title>
        <authorList>
            <person name="Voorhies M."/>
            <person name="Cohen S."/>
            <person name="Shea T.P."/>
            <person name="Petrus S."/>
            <person name="Munoz J.F."/>
            <person name="Poplawski S."/>
            <person name="Goldman W.E."/>
            <person name="Michael T."/>
            <person name="Cuomo C.A."/>
            <person name="Sil A."/>
            <person name="Beyhan S."/>
        </authorList>
    </citation>
    <scope>NUCLEOTIDE SEQUENCE [LARGE SCALE GENOMIC DNA]</scope>
    <source>
        <strain evidence="10 11">G184AR</strain>
    </source>
</reference>
<dbReference type="GO" id="GO:0050660">
    <property type="term" value="F:flavin adenine dinucleotide binding"/>
    <property type="evidence" value="ECO:0007669"/>
    <property type="project" value="InterPro"/>
</dbReference>
<evidence type="ECO:0000259" key="9">
    <source>
        <dbReference type="Pfam" id="PF02771"/>
    </source>
</evidence>
<keyword evidence="5 6" id="KW-0560">Oxidoreductase</keyword>
<dbReference type="Gene3D" id="1.10.540.10">
    <property type="entry name" value="Acyl-CoA dehydrogenase/oxidase, N-terminal domain"/>
    <property type="match status" value="1"/>
</dbReference>
<comment type="cofactor">
    <cofactor evidence="1 6">
        <name>FAD</name>
        <dbReference type="ChEBI" id="CHEBI:57692"/>
    </cofactor>
</comment>
<evidence type="ECO:0000256" key="3">
    <source>
        <dbReference type="ARBA" id="ARBA00022630"/>
    </source>
</evidence>
<dbReference type="Gene3D" id="2.40.110.10">
    <property type="entry name" value="Butyryl-CoA Dehydrogenase, subunit A, domain 2"/>
    <property type="match status" value="1"/>
</dbReference>
<feature type="domain" description="Acyl-CoA dehydrogenase/oxidase C-terminal" evidence="7">
    <location>
        <begin position="179"/>
        <end position="328"/>
    </location>
</feature>
<evidence type="ECO:0000313" key="10">
    <source>
        <dbReference type="EMBL" id="KAG5305469.1"/>
    </source>
</evidence>
<dbReference type="InterPro" id="IPR036250">
    <property type="entry name" value="AcylCo_DH-like_C"/>
</dbReference>
<evidence type="ECO:0000259" key="7">
    <source>
        <dbReference type="Pfam" id="PF00441"/>
    </source>
</evidence>
<evidence type="ECO:0000313" key="11">
    <source>
        <dbReference type="Proteomes" id="UP000670092"/>
    </source>
</evidence>
<keyword evidence="3 6" id="KW-0285">Flavoprotein</keyword>
<dbReference type="GO" id="GO:0005737">
    <property type="term" value="C:cytoplasm"/>
    <property type="evidence" value="ECO:0007669"/>
    <property type="project" value="TreeGrafter"/>
</dbReference>
<dbReference type="InterPro" id="IPR046373">
    <property type="entry name" value="Acyl-CoA_Oxase/DH_mid-dom_sf"/>
</dbReference>
<proteinExistence type="inferred from homology"/>
<dbReference type="CDD" id="cd00567">
    <property type="entry name" value="ACAD"/>
    <property type="match status" value="1"/>
</dbReference>